<keyword evidence="3" id="KW-1185">Reference proteome</keyword>
<evidence type="ECO:0000256" key="1">
    <source>
        <dbReference type="SAM" id="MobiDB-lite"/>
    </source>
</evidence>
<sequence length="287" mass="32132">MRIRSTKPEFWRSARIASVSWDARLVLKGLESYVDDNGVGKDDLALIVGDVFPRDILASPRETYARVSEAVSDLHRAGLVWRYEVDGTRLMFVSFWEDIQRIDKPGKGRFRRPDGTLEYRDSIIRESVASPRESVAPGTGEQGNRGTGEQGKKDVSSEVADATVRRADVERILDHLDHRIAANGAKIPSRSKRNTDAARLLIDADGHTVAQIEAAIDFATSDEFWRSNVLSMSKLREKYDQLRLSAQRTRRPAEPRPTRFEENLAAVRAVAERDGLATTYPQIGAAL</sequence>
<reference evidence="2 3" key="1">
    <citation type="submission" date="2019-07" db="EMBL/GenBank/DDBJ databases">
        <title>Whole genome shotgun sequence of Cellulomonas composti NBRC 100758.</title>
        <authorList>
            <person name="Hosoyama A."/>
            <person name="Uohara A."/>
            <person name="Ohji S."/>
            <person name="Ichikawa N."/>
        </authorList>
    </citation>
    <scope>NUCLEOTIDE SEQUENCE [LARGE SCALE GENOMIC DNA]</scope>
    <source>
        <strain evidence="2 3">NBRC 100758</strain>
    </source>
</reference>
<feature type="region of interest" description="Disordered" evidence="1">
    <location>
        <begin position="128"/>
        <end position="161"/>
    </location>
</feature>
<dbReference type="AlphaFoldDB" id="A0A511JBM1"/>
<proteinExistence type="predicted"/>
<protein>
    <submittedName>
        <fullName evidence="2">Uncharacterized protein</fullName>
    </submittedName>
</protein>
<name>A0A511JBM1_9CELL</name>
<dbReference type="EMBL" id="BJWG01000008">
    <property type="protein sequence ID" value="GEL95382.1"/>
    <property type="molecule type" value="Genomic_DNA"/>
</dbReference>
<evidence type="ECO:0000313" key="3">
    <source>
        <dbReference type="Proteomes" id="UP000321720"/>
    </source>
</evidence>
<feature type="compositionally biased region" description="Gly residues" evidence="1">
    <location>
        <begin position="140"/>
        <end position="149"/>
    </location>
</feature>
<evidence type="ECO:0000313" key="2">
    <source>
        <dbReference type="EMBL" id="GEL95382.1"/>
    </source>
</evidence>
<dbReference type="Proteomes" id="UP000321720">
    <property type="component" value="Unassembled WGS sequence"/>
</dbReference>
<gene>
    <name evidence="2" type="ORF">CCO02nite_20400</name>
</gene>
<dbReference type="RefSeq" id="WP_222593187.1">
    <property type="nucleotide sequence ID" value="NZ_BJWG01000008.1"/>
</dbReference>
<organism evidence="2 3">
    <name type="scientific">Cellulomonas composti</name>
    <dbReference type="NCBI Taxonomy" id="266130"/>
    <lineage>
        <taxon>Bacteria</taxon>
        <taxon>Bacillati</taxon>
        <taxon>Actinomycetota</taxon>
        <taxon>Actinomycetes</taxon>
        <taxon>Micrococcales</taxon>
        <taxon>Cellulomonadaceae</taxon>
        <taxon>Cellulomonas</taxon>
    </lineage>
</organism>
<comment type="caution">
    <text evidence="2">The sequence shown here is derived from an EMBL/GenBank/DDBJ whole genome shotgun (WGS) entry which is preliminary data.</text>
</comment>
<accession>A0A511JBM1</accession>